<evidence type="ECO:0000256" key="1">
    <source>
        <dbReference type="ARBA" id="ARBA00004186"/>
    </source>
</evidence>
<dbReference type="Proteomes" id="UP000823561">
    <property type="component" value="Chromosome 19"/>
</dbReference>
<dbReference type="EMBL" id="JADWDJ010000019">
    <property type="protein sequence ID" value="KAG5265928.1"/>
    <property type="molecule type" value="Genomic_DNA"/>
</dbReference>
<dbReference type="PANTHER" id="PTHR31570:SF1">
    <property type="entry name" value="HAUS AUGMIN-LIKE COMPLEX SUBUNIT 1"/>
    <property type="match status" value="1"/>
</dbReference>
<evidence type="ECO:0000256" key="4">
    <source>
        <dbReference type="ARBA" id="ARBA00022618"/>
    </source>
</evidence>
<feature type="coiled-coil region" evidence="10">
    <location>
        <begin position="122"/>
        <end position="233"/>
    </location>
</feature>
<dbReference type="GO" id="GO:0051225">
    <property type="term" value="P:spindle assembly"/>
    <property type="evidence" value="ECO:0007669"/>
    <property type="project" value="InterPro"/>
</dbReference>
<evidence type="ECO:0000313" key="12">
    <source>
        <dbReference type="Proteomes" id="UP000823561"/>
    </source>
</evidence>
<evidence type="ECO:0000313" key="11">
    <source>
        <dbReference type="EMBL" id="KAG5265928.1"/>
    </source>
</evidence>
<comment type="similarity">
    <text evidence="2">Belongs to the HAUS1 family.</text>
</comment>
<keyword evidence="3" id="KW-0963">Cytoplasm</keyword>
<proteinExistence type="inferred from homology"/>
<comment type="subcellular location">
    <subcellularLocation>
        <location evidence="1">Cytoplasm</location>
        <location evidence="1">Cytoskeleton</location>
        <location evidence="1">Spindle</location>
    </subcellularLocation>
</comment>
<dbReference type="GO" id="GO:0070652">
    <property type="term" value="C:HAUS complex"/>
    <property type="evidence" value="ECO:0007669"/>
    <property type="project" value="InterPro"/>
</dbReference>
<evidence type="ECO:0000256" key="2">
    <source>
        <dbReference type="ARBA" id="ARBA00005479"/>
    </source>
</evidence>
<evidence type="ECO:0000256" key="8">
    <source>
        <dbReference type="ARBA" id="ARBA00023212"/>
    </source>
</evidence>
<dbReference type="InterPro" id="IPR026243">
    <property type="entry name" value="HAUS1"/>
</dbReference>
<dbReference type="GO" id="GO:0005829">
    <property type="term" value="C:cytosol"/>
    <property type="evidence" value="ECO:0007669"/>
    <property type="project" value="TreeGrafter"/>
</dbReference>
<dbReference type="PANTHER" id="PTHR31570">
    <property type="entry name" value="HAUS AUGMIN-LIKE COMPLEX SUBUNIT 1"/>
    <property type="match status" value="1"/>
</dbReference>
<dbReference type="GO" id="GO:0005874">
    <property type="term" value="C:microtubule"/>
    <property type="evidence" value="ECO:0007669"/>
    <property type="project" value="UniProtKB-KW"/>
</dbReference>
<sequence>MCDKNKQVSEWLKVVLGEVPWFEVNMRTIDILYKLSKDSEQRGQEIGWLVEDVKQKTGECKADGAYHQKVLQSALGENVSRGKLKPMSRSLNTLESMAIAFKTKDTKVASFLASTNYQTKVLLEMEEENRELQKKLRNLEKKKNEVLNSQKSLQIQISKVQKAQEVESVETEERLLNKNFMEKKFQEMTSRVRSAEEKLASREVTWSLTHHCIEEISEQLSVVKQEMDPLKRKLQAYHGLPLSVPLARLAVAESKKELEALDAILDERIDWRHT</sequence>
<dbReference type="GO" id="GO:0007098">
    <property type="term" value="P:centrosome cycle"/>
    <property type="evidence" value="ECO:0007669"/>
    <property type="project" value="TreeGrafter"/>
</dbReference>
<evidence type="ECO:0000256" key="3">
    <source>
        <dbReference type="ARBA" id="ARBA00022490"/>
    </source>
</evidence>
<keyword evidence="9" id="KW-0131">Cell cycle</keyword>
<evidence type="ECO:0000256" key="10">
    <source>
        <dbReference type="SAM" id="Coils"/>
    </source>
</evidence>
<dbReference type="GO" id="GO:0051301">
    <property type="term" value="P:cell division"/>
    <property type="evidence" value="ECO:0007669"/>
    <property type="project" value="UniProtKB-KW"/>
</dbReference>
<keyword evidence="8" id="KW-0206">Cytoskeleton</keyword>
<gene>
    <name evidence="11" type="ORF">AALO_G00247920</name>
</gene>
<name>A0AAV6FT88_9TELE</name>
<organism evidence="11 12">
    <name type="scientific">Alosa alosa</name>
    <name type="common">allis shad</name>
    <dbReference type="NCBI Taxonomy" id="278164"/>
    <lineage>
        <taxon>Eukaryota</taxon>
        <taxon>Metazoa</taxon>
        <taxon>Chordata</taxon>
        <taxon>Craniata</taxon>
        <taxon>Vertebrata</taxon>
        <taxon>Euteleostomi</taxon>
        <taxon>Actinopterygii</taxon>
        <taxon>Neopterygii</taxon>
        <taxon>Teleostei</taxon>
        <taxon>Clupei</taxon>
        <taxon>Clupeiformes</taxon>
        <taxon>Clupeoidei</taxon>
        <taxon>Clupeidae</taxon>
        <taxon>Alosa</taxon>
    </lineage>
</organism>
<dbReference type="GO" id="GO:0005819">
    <property type="term" value="C:spindle"/>
    <property type="evidence" value="ECO:0007669"/>
    <property type="project" value="UniProtKB-SubCell"/>
</dbReference>
<keyword evidence="6" id="KW-0498">Mitosis</keyword>
<dbReference type="AlphaFoldDB" id="A0AAV6FT88"/>
<dbReference type="PRINTS" id="PR02087">
    <property type="entry name" value="HAUSAUGMINL1"/>
</dbReference>
<evidence type="ECO:0000256" key="5">
    <source>
        <dbReference type="ARBA" id="ARBA00022701"/>
    </source>
</evidence>
<evidence type="ECO:0000256" key="9">
    <source>
        <dbReference type="ARBA" id="ARBA00023306"/>
    </source>
</evidence>
<keyword evidence="12" id="KW-1185">Reference proteome</keyword>
<keyword evidence="7 10" id="KW-0175">Coiled coil</keyword>
<evidence type="ECO:0008006" key="13">
    <source>
        <dbReference type="Google" id="ProtNLM"/>
    </source>
</evidence>
<evidence type="ECO:0000256" key="7">
    <source>
        <dbReference type="ARBA" id="ARBA00023054"/>
    </source>
</evidence>
<evidence type="ECO:0000256" key="6">
    <source>
        <dbReference type="ARBA" id="ARBA00022776"/>
    </source>
</evidence>
<comment type="caution">
    <text evidence="11">The sequence shown here is derived from an EMBL/GenBank/DDBJ whole genome shotgun (WGS) entry which is preliminary data.</text>
</comment>
<dbReference type="Pfam" id="PF25762">
    <property type="entry name" value="HAUS1"/>
    <property type="match status" value="1"/>
</dbReference>
<accession>A0AAV6FT88</accession>
<protein>
    <recommendedName>
        <fullName evidence="13">HAUS augmin-like complex subunit 1</fullName>
    </recommendedName>
</protein>
<keyword evidence="5" id="KW-0493">Microtubule</keyword>
<keyword evidence="4" id="KW-0132">Cell division</keyword>
<reference evidence="11" key="1">
    <citation type="submission" date="2020-10" db="EMBL/GenBank/DDBJ databases">
        <title>Chromosome-scale genome assembly of the Allis shad, Alosa alosa.</title>
        <authorList>
            <person name="Margot Z."/>
            <person name="Christophe K."/>
            <person name="Cabau C."/>
            <person name="Louis A."/>
            <person name="Berthelot C."/>
            <person name="Parey E."/>
            <person name="Roest Crollius H."/>
            <person name="Montfort J."/>
            <person name="Robinson-Rechavi M."/>
            <person name="Bucao C."/>
            <person name="Bouchez O."/>
            <person name="Gislard M."/>
            <person name="Lluch J."/>
            <person name="Milhes M."/>
            <person name="Lampietro C."/>
            <person name="Lopez Roques C."/>
            <person name="Donnadieu C."/>
            <person name="Braasch I."/>
            <person name="Desvignes T."/>
            <person name="Postlethwait J."/>
            <person name="Bobe J."/>
            <person name="Guiguen Y."/>
        </authorList>
    </citation>
    <scope>NUCLEOTIDE SEQUENCE</scope>
    <source>
        <strain evidence="11">M-15738</strain>
        <tissue evidence="11">Blood</tissue>
    </source>
</reference>